<evidence type="ECO:0000256" key="2">
    <source>
        <dbReference type="ARBA" id="ARBA00004994"/>
    </source>
</evidence>
<evidence type="ECO:0000256" key="8">
    <source>
        <dbReference type="ARBA" id="ARBA00023002"/>
    </source>
</evidence>
<evidence type="ECO:0000256" key="11">
    <source>
        <dbReference type="RuleBase" id="RU362068"/>
    </source>
</evidence>
<evidence type="ECO:0000256" key="9">
    <source>
        <dbReference type="ARBA" id="ARBA00032024"/>
    </source>
</evidence>
<keyword evidence="7 11" id="KW-0521">NADP</keyword>
<accession>A0ABW4LLU1</accession>
<dbReference type="PANTHER" id="PTHR43765">
    <property type="entry name" value="2-DEHYDROPANTOATE 2-REDUCTASE-RELATED"/>
    <property type="match status" value="1"/>
</dbReference>
<keyword evidence="15" id="KW-1185">Reference proteome</keyword>
<evidence type="ECO:0000256" key="5">
    <source>
        <dbReference type="ARBA" id="ARBA00019465"/>
    </source>
</evidence>
<dbReference type="Gene3D" id="3.40.50.720">
    <property type="entry name" value="NAD(P)-binding Rossmann-like Domain"/>
    <property type="match status" value="1"/>
</dbReference>
<dbReference type="InterPro" id="IPR036291">
    <property type="entry name" value="NAD(P)-bd_dom_sf"/>
</dbReference>
<dbReference type="Pfam" id="PF08546">
    <property type="entry name" value="ApbA_C"/>
    <property type="match status" value="1"/>
</dbReference>
<dbReference type="Gene3D" id="1.10.1040.10">
    <property type="entry name" value="N-(1-d-carboxylethyl)-l-norvaline Dehydrogenase, domain 2"/>
    <property type="match status" value="1"/>
</dbReference>
<dbReference type="InterPro" id="IPR013332">
    <property type="entry name" value="KPR_N"/>
</dbReference>
<evidence type="ECO:0000256" key="10">
    <source>
        <dbReference type="ARBA" id="ARBA00048793"/>
    </source>
</evidence>
<evidence type="ECO:0000256" key="3">
    <source>
        <dbReference type="ARBA" id="ARBA00007870"/>
    </source>
</evidence>
<evidence type="ECO:0000256" key="1">
    <source>
        <dbReference type="ARBA" id="ARBA00002919"/>
    </source>
</evidence>
<dbReference type="NCBIfam" id="TIGR00745">
    <property type="entry name" value="apbA_panE"/>
    <property type="match status" value="1"/>
</dbReference>
<dbReference type="Pfam" id="PF02558">
    <property type="entry name" value="ApbA"/>
    <property type="match status" value="1"/>
</dbReference>
<sequence>MNVGIVGGGSIGLLFCAYLYEKCDNLTLYTRTIEQADMIMQNGLIMKRGNLSNHYPIQSCSIKEGVKQHNLVIIAVKQYHLDQIEDIIHSIPIQTPLMFLQNGMSHLPLLNRLPHDHIYLGIVEHGSQRIDLHSVMHTGKGLIKISHYKGDEKNLERITNQFSSSNFPIVIQRDWHEMLQSKLVVNAMINPLSAIFRVENGQLIENPHFYKTLELLYQEIIRILSPKQPLVWWKSVIDICQKTSSNRSSMLRDIENKRQTEVEGILGYLLHQSKLKNVDSPLIHFLYTAIKGLEQ</sequence>
<dbReference type="EC" id="1.1.1.169" evidence="4 11"/>
<comment type="similarity">
    <text evidence="3 11">Belongs to the ketopantoate reductase family.</text>
</comment>
<evidence type="ECO:0000256" key="6">
    <source>
        <dbReference type="ARBA" id="ARBA00022655"/>
    </source>
</evidence>
<evidence type="ECO:0000313" key="14">
    <source>
        <dbReference type="EMBL" id="MFD1735713.1"/>
    </source>
</evidence>
<keyword evidence="8 11" id="KW-0560">Oxidoreductase</keyword>
<proteinExistence type="inferred from homology"/>
<dbReference type="InterPro" id="IPR013752">
    <property type="entry name" value="KPA_reductase"/>
</dbReference>
<dbReference type="InterPro" id="IPR003710">
    <property type="entry name" value="ApbA"/>
</dbReference>
<dbReference type="Proteomes" id="UP001597214">
    <property type="component" value="Unassembled WGS sequence"/>
</dbReference>
<reference evidence="15" key="1">
    <citation type="journal article" date="2019" name="Int. J. Syst. Evol. Microbiol.">
        <title>The Global Catalogue of Microorganisms (GCM) 10K type strain sequencing project: providing services to taxonomists for standard genome sequencing and annotation.</title>
        <authorList>
            <consortium name="The Broad Institute Genomics Platform"/>
            <consortium name="The Broad Institute Genome Sequencing Center for Infectious Disease"/>
            <person name="Wu L."/>
            <person name="Ma J."/>
        </authorList>
    </citation>
    <scope>NUCLEOTIDE SEQUENCE [LARGE SCALE GENOMIC DNA]</scope>
    <source>
        <strain evidence="15">CCUG 49339</strain>
    </source>
</reference>
<evidence type="ECO:0000313" key="15">
    <source>
        <dbReference type="Proteomes" id="UP001597214"/>
    </source>
</evidence>
<comment type="catalytic activity">
    <reaction evidence="10 11">
        <text>(R)-pantoate + NADP(+) = 2-dehydropantoate + NADPH + H(+)</text>
        <dbReference type="Rhea" id="RHEA:16233"/>
        <dbReference type="ChEBI" id="CHEBI:11561"/>
        <dbReference type="ChEBI" id="CHEBI:15378"/>
        <dbReference type="ChEBI" id="CHEBI:15980"/>
        <dbReference type="ChEBI" id="CHEBI:57783"/>
        <dbReference type="ChEBI" id="CHEBI:58349"/>
        <dbReference type="EC" id="1.1.1.169"/>
    </reaction>
</comment>
<organism evidence="14 15">
    <name type="scientific">Bacillus salitolerans</name>
    <dbReference type="NCBI Taxonomy" id="1437434"/>
    <lineage>
        <taxon>Bacteria</taxon>
        <taxon>Bacillati</taxon>
        <taxon>Bacillota</taxon>
        <taxon>Bacilli</taxon>
        <taxon>Bacillales</taxon>
        <taxon>Bacillaceae</taxon>
        <taxon>Bacillus</taxon>
    </lineage>
</organism>
<gene>
    <name evidence="14" type="ORF">ACFSCX_03960</name>
</gene>
<dbReference type="InterPro" id="IPR013328">
    <property type="entry name" value="6PGD_dom2"/>
</dbReference>
<keyword evidence="6 11" id="KW-0566">Pantothenate biosynthesis</keyword>
<evidence type="ECO:0000259" key="13">
    <source>
        <dbReference type="Pfam" id="PF08546"/>
    </source>
</evidence>
<evidence type="ECO:0000256" key="4">
    <source>
        <dbReference type="ARBA" id="ARBA00013014"/>
    </source>
</evidence>
<dbReference type="InterPro" id="IPR008927">
    <property type="entry name" value="6-PGluconate_DH-like_C_sf"/>
</dbReference>
<comment type="function">
    <text evidence="1 11">Catalyzes the NADPH-dependent reduction of ketopantoate into pantoic acid.</text>
</comment>
<name>A0ABW4LLU1_9BACI</name>
<dbReference type="SUPFAM" id="SSF48179">
    <property type="entry name" value="6-phosphogluconate dehydrogenase C-terminal domain-like"/>
    <property type="match status" value="1"/>
</dbReference>
<feature type="domain" description="Ketopantoate reductase N-terminal" evidence="12">
    <location>
        <begin position="3"/>
        <end position="149"/>
    </location>
</feature>
<dbReference type="InterPro" id="IPR050838">
    <property type="entry name" value="Ketopantoate_reductase"/>
</dbReference>
<evidence type="ECO:0000259" key="12">
    <source>
        <dbReference type="Pfam" id="PF02558"/>
    </source>
</evidence>
<dbReference type="PANTHER" id="PTHR43765:SF2">
    <property type="entry name" value="2-DEHYDROPANTOATE 2-REDUCTASE"/>
    <property type="match status" value="1"/>
</dbReference>
<dbReference type="NCBIfam" id="NF005093">
    <property type="entry name" value="PRK06522.2-4"/>
    <property type="match status" value="1"/>
</dbReference>
<dbReference type="SUPFAM" id="SSF51735">
    <property type="entry name" value="NAD(P)-binding Rossmann-fold domains"/>
    <property type="match status" value="1"/>
</dbReference>
<dbReference type="EMBL" id="JBHUEM010000003">
    <property type="protein sequence ID" value="MFD1735713.1"/>
    <property type="molecule type" value="Genomic_DNA"/>
</dbReference>
<comment type="caution">
    <text evidence="14">The sequence shown here is derived from an EMBL/GenBank/DDBJ whole genome shotgun (WGS) entry which is preliminary data.</text>
</comment>
<comment type="pathway">
    <text evidence="2 11">Cofactor biosynthesis; (R)-pantothenate biosynthesis; (R)-pantoate from 3-methyl-2-oxobutanoate: step 2/2.</text>
</comment>
<dbReference type="GO" id="GO:0008677">
    <property type="term" value="F:2-dehydropantoate 2-reductase activity"/>
    <property type="evidence" value="ECO:0007669"/>
    <property type="project" value="UniProtKB-EC"/>
</dbReference>
<evidence type="ECO:0000256" key="7">
    <source>
        <dbReference type="ARBA" id="ARBA00022857"/>
    </source>
</evidence>
<protein>
    <recommendedName>
        <fullName evidence="5 11">2-dehydropantoate 2-reductase</fullName>
        <ecNumber evidence="4 11">1.1.1.169</ecNumber>
    </recommendedName>
    <alternativeName>
        <fullName evidence="9 11">Ketopantoate reductase</fullName>
    </alternativeName>
</protein>
<dbReference type="RefSeq" id="WP_377926815.1">
    <property type="nucleotide sequence ID" value="NZ_JBHUEM010000003.1"/>
</dbReference>
<feature type="domain" description="Ketopantoate reductase C-terminal" evidence="13">
    <location>
        <begin position="177"/>
        <end position="294"/>
    </location>
</feature>